<evidence type="ECO:0000256" key="1">
    <source>
        <dbReference type="ARBA" id="ARBA00022679"/>
    </source>
</evidence>
<accession>A0A4S2F0W6</accession>
<reference evidence="4 5" key="1">
    <citation type="submission" date="2019-04" db="EMBL/GenBank/DDBJ databases">
        <title>Microbes associate with the intestines of laboratory mice.</title>
        <authorList>
            <person name="Navarre W."/>
            <person name="Wong E."/>
            <person name="Huang K."/>
            <person name="Tropini C."/>
            <person name="Ng K."/>
            <person name="Yu B."/>
        </authorList>
    </citation>
    <scope>NUCLEOTIDE SEQUENCE [LARGE SCALE GENOMIC DNA]</scope>
    <source>
        <strain evidence="4 5">NM07_P-09</strain>
    </source>
</reference>
<dbReference type="EMBL" id="SRYE01000002">
    <property type="protein sequence ID" value="TGY62518.1"/>
    <property type="molecule type" value="Genomic_DNA"/>
</dbReference>
<evidence type="ECO:0000256" key="2">
    <source>
        <dbReference type="ARBA" id="ARBA00023315"/>
    </source>
</evidence>
<dbReference type="RefSeq" id="WP_136012247.1">
    <property type="nucleotide sequence ID" value="NZ_SRYE01000002.1"/>
</dbReference>
<evidence type="ECO:0000259" key="3">
    <source>
        <dbReference type="PROSITE" id="PS51186"/>
    </source>
</evidence>
<keyword evidence="1" id="KW-0808">Transferase</keyword>
<evidence type="ECO:0000313" key="4">
    <source>
        <dbReference type="EMBL" id="TGY62518.1"/>
    </source>
</evidence>
<dbReference type="PROSITE" id="PS51186">
    <property type="entry name" value="GNAT"/>
    <property type="match status" value="1"/>
</dbReference>
<dbReference type="AlphaFoldDB" id="A0A4S2F0W6"/>
<comment type="caution">
    <text evidence="4">The sequence shown here is derived from an EMBL/GenBank/DDBJ whole genome shotgun (WGS) entry which is preliminary data.</text>
</comment>
<evidence type="ECO:0000313" key="5">
    <source>
        <dbReference type="Proteomes" id="UP000310263"/>
    </source>
</evidence>
<dbReference type="CDD" id="cd04301">
    <property type="entry name" value="NAT_SF"/>
    <property type="match status" value="1"/>
</dbReference>
<dbReference type="InterPro" id="IPR016181">
    <property type="entry name" value="Acyl_CoA_acyltransferase"/>
</dbReference>
<keyword evidence="5" id="KW-1185">Reference proteome</keyword>
<dbReference type="OrthoDB" id="9805924at2"/>
<sequence length="159" mass="18164">MDLIIRRAQPIDIPALLDLLVQVNAVHADGRPDLFARTTKYSAQELEALLADKNRPVWVAAVEEDPERLVGSCYTVIQDHRPDRLMQDFKTLYIDDLCVDEDARGMHVGTALYEFVRDWAHDEGFYNLTLNVWECNPGARAFYEAMGLVPQKTCLEQIL</sequence>
<feature type="domain" description="N-acetyltransferase" evidence="3">
    <location>
        <begin position="3"/>
        <end position="159"/>
    </location>
</feature>
<dbReference type="Gene3D" id="3.40.630.30">
    <property type="match status" value="1"/>
</dbReference>
<keyword evidence="2" id="KW-0012">Acyltransferase</keyword>
<dbReference type="GO" id="GO:0016747">
    <property type="term" value="F:acyltransferase activity, transferring groups other than amino-acyl groups"/>
    <property type="evidence" value="ECO:0007669"/>
    <property type="project" value="InterPro"/>
</dbReference>
<dbReference type="InterPro" id="IPR000182">
    <property type="entry name" value="GNAT_dom"/>
</dbReference>
<dbReference type="SUPFAM" id="SSF55729">
    <property type="entry name" value="Acyl-CoA N-acyltransferases (Nat)"/>
    <property type="match status" value="1"/>
</dbReference>
<dbReference type="InterPro" id="IPR050832">
    <property type="entry name" value="Bact_Acetyltransf"/>
</dbReference>
<name>A0A4S2F0W6_9ACTN</name>
<proteinExistence type="predicted"/>
<dbReference type="PANTHER" id="PTHR43877">
    <property type="entry name" value="AMINOALKYLPHOSPHONATE N-ACETYLTRANSFERASE-RELATED-RELATED"/>
    <property type="match status" value="1"/>
</dbReference>
<dbReference type="Pfam" id="PF00583">
    <property type="entry name" value="Acetyltransf_1"/>
    <property type="match status" value="1"/>
</dbReference>
<organism evidence="4 5">
    <name type="scientific">Muricaecibacterium torontonense</name>
    <dbReference type="NCBI Taxonomy" id="3032871"/>
    <lineage>
        <taxon>Bacteria</taxon>
        <taxon>Bacillati</taxon>
        <taxon>Actinomycetota</taxon>
        <taxon>Coriobacteriia</taxon>
        <taxon>Coriobacteriales</taxon>
        <taxon>Atopobiaceae</taxon>
        <taxon>Muricaecibacterium</taxon>
    </lineage>
</organism>
<protein>
    <submittedName>
        <fullName evidence="4">GNAT family N-acetyltransferase</fullName>
    </submittedName>
</protein>
<gene>
    <name evidence="4" type="ORF">E5334_03620</name>
</gene>
<dbReference type="Proteomes" id="UP000310263">
    <property type="component" value="Unassembled WGS sequence"/>
</dbReference>